<feature type="region of interest" description="Disordered" evidence="1">
    <location>
        <begin position="1"/>
        <end position="25"/>
    </location>
</feature>
<reference evidence="2 3" key="1">
    <citation type="submission" date="2024-06" db="EMBL/GenBank/DDBJ databases">
        <title>The Natural Products Discovery Center: Release of the First 8490 Sequenced Strains for Exploring Actinobacteria Biosynthetic Diversity.</title>
        <authorList>
            <person name="Kalkreuter E."/>
            <person name="Kautsar S.A."/>
            <person name="Yang D."/>
            <person name="Bader C.D."/>
            <person name="Teijaro C.N."/>
            <person name="Fluegel L."/>
            <person name="Davis C.M."/>
            <person name="Simpson J.R."/>
            <person name="Lauterbach L."/>
            <person name="Steele A.D."/>
            <person name="Gui C."/>
            <person name="Meng S."/>
            <person name="Li G."/>
            <person name="Viehrig K."/>
            <person name="Ye F."/>
            <person name="Su P."/>
            <person name="Kiefer A.F."/>
            <person name="Nichols A."/>
            <person name="Cepeda A.J."/>
            <person name="Yan W."/>
            <person name="Fan B."/>
            <person name="Jiang Y."/>
            <person name="Adhikari A."/>
            <person name="Zheng C.-J."/>
            <person name="Schuster L."/>
            <person name="Cowan T.M."/>
            <person name="Smanski M.J."/>
            <person name="Chevrette M.G."/>
            <person name="De Carvalho L.P.S."/>
            <person name="Shen B."/>
        </authorList>
    </citation>
    <scope>NUCLEOTIDE SEQUENCE [LARGE SCALE GENOMIC DNA]</scope>
    <source>
        <strain evidence="2 3">NPDC048946</strain>
    </source>
</reference>
<organism evidence="2 3">
    <name type="scientific">Streptodolium elevatio</name>
    <dbReference type="NCBI Taxonomy" id="3157996"/>
    <lineage>
        <taxon>Bacteria</taxon>
        <taxon>Bacillati</taxon>
        <taxon>Actinomycetota</taxon>
        <taxon>Actinomycetes</taxon>
        <taxon>Kitasatosporales</taxon>
        <taxon>Streptomycetaceae</taxon>
        <taxon>Streptodolium</taxon>
    </lineage>
</organism>
<dbReference type="EMBL" id="JBEZFP010000225">
    <property type="protein sequence ID" value="MEU8140010.1"/>
    <property type="molecule type" value="Genomic_DNA"/>
</dbReference>
<protein>
    <submittedName>
        <fullName evidence="2">1-pyrroline-5-carboxylate dehydrogenase</fullName>
    </submittedName>
</protein>
<proteinExistence type="predicted"/>
<keyword evidence="3" id="KW-1185">Reference proteome</keyword>
<evidence type="ECO:0000256" key="1">
    <source>
        <dbReference type="SAM" id="MobiDB-lite"/>
    </source>
</evidence>
<dbReference type="Proteomes" id="UP001551482">
    <property type="component" value="Unassembled WGS sequence"/>
</dbReference>
<comment type="caution">
    <text evidence="2">The sequence shown here is derived from an EMBL/GenBank/DDBJ whole genome shotgun (WGS) entry which is preliminary data.</text>
</comment>
<sequence length="88" mass="9272">MDAVTQVPSPVNEPVRSYAPGSPERVRLEGELRRQAAERVELTQTVGGVQSLGGGDRVDVVQPHRHAAVLGTFASATREDARAAVVAA</sequence>
<evidence type="ECO:0000313" key="3">
    <source>
        <dbReference type="Proteomes" id="UP001551482"/>
    </source>
</evidence>
<dbReference type="Gene3D" id="3.40.605.10">
    <property type="entry name" value="Aldehyde Dehydrogenase, Chain A, domain 1"/>
    <property type="match status" value="1"/>
</dbReference>
<dbReference type="InterPro" id="IPR016162">
    <property type="entry name" value="Ald_DH_N"/>
</dbReference>
<feature type="non-terminal residue" evidence="2">
    <location>
        <position position="88"/>
    </location>
</feature>
<name>A0ABV3DW82_9ACTN</name>
<gene>
    <name evidence="2" type="ORF">AB0C36_41775</name>
</gene>
<evidence type="ECO:0000313" key="2">
    <source>
        <dbReference type="EMBL" id="MEU8140010.1"/>
    </source>
</evidence>
<accession>A0ABV3DW82</accession>